<protein>
    <submittedName>
        <fullName evidence="6">Cytochrome c assembly protein</fullName>
    </submittedName>
</protein>
<reference evidence="6" key="1">
    <citation type="submission" date="2008-10" db="EMBL/GenBank/DDBJ databases">
        <title>Complete sequence of Desulfovibrio vulgaris str. 'Miyazaki F'.</title>
        <authorList>
            <person name="Lucas S."/>
            <person name="Copeland A."/>
            <person name="Lapidus A."/>
            <person name="Glavina del Rio T."/>
            <person name="Dalin E."/>
            <person name="Tice H."/>
            <person name="Bruce D."/>
            <person name="Goodwin L."/>
            <person name="Pitluck S."/>
            <person name="Sims D."/>
            <person name="Brettin T."/>
            <person name="Detter J.C."/>
            <person name="Han C."/>
            <person name="Larimer F."/>
            <person name="Land M."/>
            <person name="Hauser L."/>
            <person name="Kyrpides N."/>
            <person name="Mikhailova N."/>
            <person name="Hazen T.C."/>
            <person name="Richardson P."/>
        </authorList>
    </citation>
    <scope>NUCLEOTIDE SEQUENCE</scope>
    <source>
        <strain evidence="6">Miyazaki F</strain>
    </source>
</reference>
<sequence length="632" mass="67958">MYLMANGAMLIALLLVVLAAGLACLEAWHGRDRALPWLERTYLGATSLVILSSAVLLRALLGRDFSLTYVAQYTDSTLPLFYTITAFWAGQAGSLLFWALCMAVAGLLFMFSGAYQGLAPRTRTHFWLFFLPLLAFFLLLLTGPNNPFVINASPPPDGQGLNPLLRSIGMILHPPLLFAGYAGFAIPACLALASVMSEERKRWIDVAHNWNIASWVLLTAGILLGGWWAYMELGWGGYWAWDPVENASLIPWFSATALLHTMLVERRLGDLRRTNVFLACLNLLLCLFATYLVRSGVVESLHAFGGGGVGGPLLLAMLAGIGITLAVLGVAPRPGKGGETPGPASRRGAVVLLVWLLSALGSVVLLGTIWPVISQLWQANPVGVNQGFYNTICLPLFTAMAMLLAVAPWLGWTGGVRQPGALLAVAGTWAGIVAVGWWGGVHPLLSAAGVASAAAVTVSCILLALRNPGAARTRWFMGSHGSHLAFAVIVLGVAVSGPFQKSHEAPLSPGEKFSFGGYDFVYVEKRQRETPEMAIDEAVISVSKDGKPMGQLTPQSRVYRNFSHPSSEVSILFSLGEELYATIHDLDGDRVTPLKVNINPMVNWVWIGSLAICLLPFFALRRRGAPQEGSDA</sequence>
<feature type="transmembrane region" description="Helical" evidence="3">
    <location>
        <begin position="249"/>
        <end position="264"/>
    </location>
</feature>
<keyword evidence="3" id="KW-1133">Transmembrane helix</keyword>
<feature type="transmembrane region" description="Helical" evidence="3">
    <location>
        <begin position="388"/>
        <end position="409"/>
    </location>
</feature>
<feature type="transmembrane region" description="Helical" evidence="3">
    <location>
        <begin position="352"/>
        <end position="373"/>
    </location>
</feature>
<feature type="transmembrane region" description="Helical" evidence="3">
    <location>
        <begin position="313"/>
        <end position="331"/>
    </location>
</feature>
<feature type="transmembrane region" description="Helical" evidence="3">
    <location>
        <begin position="601"/>
        <end position="620"/>
    </location>
</feature>
<evidence type="ECO:0000256" key="2">
    <source>
        <dbReference type="ARBA" id="ARBA00022748"/>
    </source>
</evidence>
<feature type="domain" description="Cytochrome c-type biogenesis protein CcmF C-terminal" evidence="5">
    <location>
        <begin position="319"/>
        <end position="620"/>
    </location>
</feature>
<gene>
    <name evidence="6" type="ordered locus">DvMF_0826</name>
</gene>
<dbReference type="InterPro" id="IPR002541">
    <property type="entry name" value="Cyt_c_assembly"/>
</dbReference>
<dbReference type="GO" id="GO:0015232">
    <property type="term" value="F:heme transmembrane transporter activity"/>
    <property type="evidence" value="ECO:0007669"/>
    <property type="project" value="InterPro"/>
</dbReference>
<feature type="transmembrane region" description="Helical" evidence="3">
    <location>
        <begin position="95"/>
        <end position="114"/>
    </location>
</feature>
<feature type="transmembrane region" description="Helical" evidence="3">
    <location>
        <begin position="126"/>
        <end position="143"/>
    </location>
</feature>
<organism evidence="6">
    <name type="scientific">Nitratidesulfovibrio vulgaris (strain DSM 19637 / Miyazaki F)</name>
    <name type="common">Desulfovibrio vulgaris</name>
    <dbReference type="NCBI Taxonomy" id="883"/>
    <lineage>
        <taxon>Bacteria</taxon>
        <taxon>Pseudomonadati</taxon>
        <taxon>Thermodesulfobacteriota</taxon>
        <taxon>Desulfovibrionia</taxon>
        <taxon>Desulfovibrionales</taxon>
        <taxon>Desulfovibrionaceae</taxon>
        <taxon>Nitratidesulfovibrio</taxon>
    </lineage>
</organism>
<dbReference type="EMBL" id="CP001197">
    <property type="protein sequence ID" value="ACL07782.1"/>
    <property type="molecule type" value="Genomic_DNA"/>
</dbReference>
<name>B8DL79_NITV9</name>
<feature type="transmembrane region" description="Helical" evidence="3">
    <location>
        <begin position="444"/>
        <end position="465"/>
    </location>
</feature>
<dbReference type="GO" id="GO:0020037">
    <property type="term" value="F:heme binding"/>
    <property type="evidence" value="ECO:0007669"/>
    <property type="project" value="InterPro"/>
</dbReference>
<dbReference type="PANTHER" id="PTHR43653:SF1">
    <property type="entry name" value="CYTOCHROME C-TYPE BIOGENESIS PROTEIN CCMF"/>
    <property type="match status" value="1"/>
</dbReference>
<feature type="transmembrane region" description="Helical" evidence="3">
    <location>
        <begin position="73"/>
        <end position="89"/>
    </location>
</feature>
<keyword evidence="2" id="KW-0201">Cytochrome c-type biogenesis</keyword>
<feature type="transmembrane region" description="Helical" evidence="3">
    <location>
        <begin position="477"/>
        <end position="499"/>
    </location>
</feature>
<evidence type="ECO:0000313" key="6">
    <source>
        <dbReference type="EMBL" id="ACL07782.1"/>
    </source>
</evidence>
<dbReference type="InterPro" id="IPR003567">
    <property type="entry name" value="Cyt_c_biogenesis"/>
</dbReference>
<proteinExistence type="inferred from homology"/>
<dbReference type="PANTHER" id="PTHR43653">
    <property type="entry name" value="CYTOCHROME C ASSEMBLY PROTEIN-RELATED"/>
    <property type="match status" value="1"/>
</dbReference>
<feature type="transmembrane region" description="Helical" evidence="3">
    <location>
        <begin position="276"/>
        <end position="293"/>
    </location>
</feature>
<dbReference type="PRINTS" id="PR01410">
    <property type="entry name" value="CCBIOGENESIS"/>
</dbReference>
<feature type="transmembrane region" description="Helical" evidence="3">
    <location>
        <begin position="209"/>
        <end position="229"/>
    </location>
</feature>
<feature type="transmembrane region" description="Helical" evidence="3">
    <location>
        <begin position="176"/>
        <end position="197"/>
    </location>
</feature>
<dbReference type="AlphaFoldDB" id="B8DL79"/>
<evidence type="ECO:0000259" key="5">
    <source>
        <dbReference type="Pfam" id="PF16327"/>
    </source>
</evidence>
<dbReference type="eggNOG" id="COG1138">
    <property type="taxonomic scope" value="Bacteria"/>
</dbReference>
<dbReference type="InterPro" id="IPR032523">
    <property type="entry name" value="CcmF_C"/>
</dbReference>
<keyword evidence="3" id="KW-0472">Membrane</keyword>
<evidence type="ECO:0000256" key="3">
    <source>
        <dbReference type="SAM" id="Phobius"/>
    </source>
</evidence>
<dbReference type="HOGENOM" id="CLU_015041_3_0_7"/>
<accession>B8DL79</accession>
<evidence type="ECO:0000259" key="4">
    <source>
        <dbReference type="Pfam" id="PF01578"/>
    </source>
</evidence>
<dbReference type="GO" id="GO:0017004">
    <property type="term" value="P:cytochrome complex assembly"/>
    <property type="evidence" value="ECO:0007669"/>
    <property type="project" value="UniProtKB-KW"/>
</dbReference>
<dbReference type="KEGG" id="dvm:DvMF_0826"/>
<dbReference type="STRING" id="883.DvMF_0826"/>
<dbReference type="GO" id="GO:0016020">
    <property type="term" value="C:membrane"/>
    <property type="evidence" value="ECO:0007669"/>
    <property type="project" value="InterPro"/>
</dbReference>
<feature type="transmembrane region" description="Helical" evidence="3">
    <location>
        <begin position="421"/>
        <end position="438"/>
    </location>
</feature>
<feature type="domain" description="Cytochrome c assembly protein" evidence="4">
    <location>
        <begin position="88"/>
        <end position="295"/>
    </location>
</feature>
<comment type="similarity">
    <text evidence="1">Belongs to the CcmF/CycK/Ccl1/NrfE/CcsA family.</text>
</comment>
<dbReference type="OrthoDB" id="9761451at2"/>
<keyword evidence="3" id="KW-0812">Transmembrane</keyword>
<dbReference type="Pfam" id="PF01578">
    <property type="entry name" value="Cytochrom_C_asm"/>
    <property type="match status" value="1"/>
</dbReference>
<evidence type="ECO:0000256" key="1">
    <source>
        <dbReference type="ARBA" id="ARBA00009186"/>
    </source>
</evidence>
<feature type="transmembrane region" description="Helical" evidence="3">
    <location>
        <begin position="43"/>
        <end position="61"/>
    </location>
</feature>
<dbReference type="Pfam" id="PF16327">
    <property type="entry name" value="CcmF_C"/>
    <property type="match status" value="1"/>
</dbReference>